<feature type="non-terminal residue" evidence="6">
    <location>
        <position position="106"/>
    </location>
</feature>
<keyword evidence="4 5" id="KW-0472">Membrane</keyword>
<reference evidence="7" key="1">
    <citation type="submission" date="2022-10" db="EMBL/GenBank/DDBJ databases">
        <title>Genome assembly of Pristionchus species.</title>
        <authorList>
            <person name="Yoshida K."/>
            <person name="Sommer R.J."/>
        </authorList>
    </citation>
    <scope>NUCLEOTIDE SEQUENCE [LARGE SCALE GENOMIC DNA]</scope>
    <source>
        <strain evidence="7">RS5460</strain>
    </source>
</reference>
<comment type="subcellular location">
    <subcellularLocation>
        <location evidence="1">Membrane</location>
        <topology evidence="1">Multi-pass membrane protein</topology>
    </subcellularLocation>
</comment>
<dbReference type="Proteomes" id="UP001328107">
    <property type="component" value="Unassembled WGS sequence"/>
</dbReference>
<keyword evidence="7" id="KW-1185">Reference proteome</keyword>
<evidence type="ECO:0000256" key="4">
    <source>
        <dbReference type="ARBA" id="ARBA00023136"/>
    </source>
</evidence>
<keyword evidence="2 5" id="KW-0812">Transmembrane</keyword>
<feature type="non-terminal residue" evidence="6">
    <location>
        <position position="1"/>
    </location>
</feature>
<evidence type="ECO:0000256" key="1">
    <source>
        <dbReference type="ARBA" id="ARBA00004141"/>
    </source>
</evidence>
<protein>
    <submittedName>
        <fullName evidence="6">Uncharacterized protein</fullName>
    </submittedName>
</protein>
<sequence>FRIAGPMMTVIYAFTGEKTVIVMSISAIHTGCNPEEYMWCESEQGTPFALFTGVMIVVMGLVIPSSGLSLDTIYSKILGNIDQNLMQALFGAAENLMMVIGPIYAT</sequence>
<dbReference type="PANTHER" id="PTHR23510:SF16">
    <property type="entry name" value="MAJOR FACILITATOR SUPERFAMILY (MFS) PROFILE DOMAIN-CONTAINING PROTEIN"/>
    <property type="match status" value="1"/>
</dbReference>
<proteinExistence type="predicted"/>
<name>A0AAN5DER2_9BILA</name>
<organism evidence="6 7">
    <name type="scientific">Pristionchus mayeri</name>
    <dbReference type="NCBI Taxonomy" id="1317129"/>
    <lineage>
        <taxon>Eukaryota</taxon>
        <taxon>Metazoa</taxon>
        <taxon>Ecdysozoa</taxon>
        <taxon>Nematoda</taxon>
        <taxon>Chromadorea</taxon>
        <taxon>Rhabditida</taxon>
        <taxon>Rhabditina</taxon>
        <taxon>Diplogasteromorpha</taxon>
        <taxon>Diplogasteroidea</taxon>
        <taxon>Neodiplogasteridae</taxon>
        <taxon>Pristionchus</taxon>
    </lineage>
</organism>
<dbReference type="PANTHER" id="PTHR23510">
    <property type="entry name" value="INNER MEMBRANE TRANSPORT PROTEIN YAJR"/>
    <property type="match status" value="1"/>
</dbReference>
<evidence type="ECO:0000256" key="2">
    <source>
        <dbReference type="ARBA" id="ARBA00022692"/>
    </source>
</evidence>
<evidence type="ECO:0000256" key="3">
    <source>
        <dbReference type="ARBA" id="ARBA00022989"/>
    </source>
</evidence>
<evidence type="ECO:0000256" key="5">
    <source>
        <dbReference type="SAM" id="Phobius"/>
    </source>
</evidence>
<dbReference type="AlphaFoldDB" id="A0AAN5DER2"/>
<dbReference type="EMBL" id="BTRK01000006">
    <property type="protein sequence ID" value="GMR62193.1"/>
    <property type="molecule type" value="Genomic_DNA"/>
</dbReference>
<dbReference type="InterPro" id="IPR051068">
    <property type="entry name" value="MFS_Domain-Containing_Protein"/>
</dbReference>
<evidence type="ECO:0000313" key="6">
    <source>
        <dbReference type="EMBL" id="GMR62193.1"/>
    </source>
</evidence>
<dbReference type="GO" id="GO:0016020">
    <property type="term" value="C:membrane"/>
    <property type="evidence" value="ECO:0007669"/>
    <property type="project" value="UniProtKB-SubCell"/>
</dbReference>
<accession>A0AAN5DER2</accession>
<gene>
    <name evidence="6" type="ORF">PMAYCL1PPCAC_32388</name>
</gene>
<keyword evidence="3 5" id="KW-1133">Transmembrane helix</keyword>
<evidence type="ECO:0000313" key="7">
    <source>
        <dbReference type="Proteomes" id="UP001328107"/>
    </source>
</evidence>
<comment type="caution">
    <text evidence="6">The sequence shown here is derived from an EMBL/GenBank/DDBJ whole genome shotgun (WGS) entry which is preliminary data.</text>
</comment>
<feature type="transmembrane region" description="Helical" evidence="5">
    <location>
        <begin position="48"/>
        <end position="73"/>
    </location>
</feature>